<accession>A0ABT7I6I2</accession>
<keyword evidence="11" id="KW-1185">Reference proteome</keyword>
<dbReference type="Pfam" id="PF13231">
    <property type="entry name" value="PMT_2"/>
    <property type="match status" value="1"/>
</dbReference>
<evidence type="ECO:0000256" key="8">
    <source>
        <dbReference type="SAM" id="Phobius"/>
    </source>
</evidence>
<evidence type="ECO:0000256" key="2">
    <source>
        <dbReference type="ARBA" id="ARBA00022475"/>
    </source>
</evidence>
<feature type="transmembrane region" description="Helical" evidence="8">
    <location>
        <begin position="98"/>
        <end position="115"/>
    </location>
</feature>
<keyword evidence="4 10" id="KW-0808">Transferase</keyword>
<dbReference type="RefSeq" id="WP_285388032.1">
    <property type="nucleotide sequence ID" value="NZ_JASSVS010000001.1"/>
</dbReference>
<feature type="transmembrane region" description="Helical" evidence="8">
    <location>
        <begin position="396"/>
        <end position="415"/>
    </location>
</feature>
<gene>
    <name evidence="10" type="ORF">QPM17_01135</name>
</gene>
<keyword evidence="6 8" id="KW-1133">Transmembrane helix</keyword>
<feature type="transmembrane region" description="Helical" evidence="8">
    <location>
        <begin position="345"/>
        <end position="362"/>
    </location>
</feature>
<evidence type="ECO:0000256" key="3">
    <source>
        <dbReference type="ARBA" id="ARBA00022676"/>
    </source>
</evidence>
<dbReference type="EC" id="2.4.-.-" evidence="10"/>
<feature type="transmembrane region" description="Helical" evidence="8">
    <location>
        <begin position="20"/>
        <end position="38"/>
    </location>
</feature>
<reference evidence="10 11" key="1">
    <citation type="submission" date="2023-06" db="EMBL/GenBank/DDBJ databases">
        <title>Marinobacter azerbaijanicus a moderately halophilic, isolated from Urmia Lake in Azerbaijan region of Iran.</title>
        <authorList>
            <person name="Sanchez-Porro C."/>
            <person name="Aghdam E.M."/>
            <person name="Saheb S.M."/>
            <person name="Tarhriz V."/>
            <person name="Kazemi E."/>
            <person name="Ammozegar M.A."/>
            <person name="Ventosa A."/>
            <person name="Hejazi M.S."/>
        </authorList>
    </citation>
    <scope>NUCLEOTIDE SEQUENCE [LARGE SCALE GENOMIC DNA]</scope>
    <source>
        <strain evidence="10 11">TBZ242</strain>
    </source>
</reference>
<evidence type="ECO:0000313" key="11">
    <source>
        <dbReference type="Proteomes" id="UP001227964"/>
    </source>
</evidence>
<evidence type="ECO:0000256" key="1">
    <source>
        <dbReference type="ARBA" id="ARBA00004651"/>
    </source>
</evidence>
<proteinExistence type="predicted"/>
<feature type="transmembrane region" description="Helical" evidence="8">
    <location>
        <begin position="185"/>
        <end position="204"/>
    </location>
</feature>
<dbReference type="InterPro" id="IPR050297">
    <property type="entry name" value="LipidA_mod_glycosyltrf_83"/>
</dbReference>
<dbReference type="Proteomes" id="UP001227964">
    <property type="component" value="Unassembled WGS sequence"/>
</dbReference>
<evidence type="ECO:0000256" key="7">
    <source>
        <dbReference type="ARBA" id="ARBA00023136"/>
    </source>
</evidence>
<feature type="transmembrane region" description="Helical" evidence="8">
    <location>
        <begin position="211"/>
        <end position="230"/>
    </location>
</feature>
<organism evidence="10 11">
    <name type="scientific">Marinobacter azerbaijanicus</name>
    <dbReference type="NCBI Taxonomy" id="3050455"/>
    <lineage>
        <taxon>Bacteria</taxon>
        <taxon>Pseudomonadati</taxon>
        <taxon>Pseudomonadota</taxon>
        <taxon>Gammaproteobacteria</taxon>
        <taxon>Pseudomonadales</taxon>
        <taxon>Marinobacteraceae</taxon>
        <taxon>Marinobacter</taxon>
    </lineage>
</organism>
<comment type="subcellular location">
    <subcellularLocation>
        <location evidence="1">Cell membrane</location>
        <topology evidence="1">Multi-pass membrane protein</topology>
    </subcellularLocation>
</comment>
<feature type="domain" description="Glycosyltransferase RgtA/B/C/D-like" evidence="9">
    <location>
        <begin position="76"/>
        <end position="228"/>
    </location>
</feature>
<protein>
    <submittedName>
        <fullName evidence="10">Glycosyltransferase family 39 protein</fullName>
        <ecNumber evidence="10">2.4.-.-</ecNumber>
    </submittedName>
</protein>
<feature type="transmembrane region" description="Helical" evidence="8">
    <location>
        <begin position="148"/>
        <end position="165"/>
    </location>
</feature>
<evidence type="ECO:0000256" key="6">
    <source>
        <dbReference type="ARBA" id="ARBA00022989"/>
    </source>
</evidence>
<dbReference type="EMBL" id="JASSVS010000001">
    <property type="protein sequence ID" value="MDL0429716.1"/>
    <property type="molecule type" value="Genomic_DNA"/>
</dbReference>
<evidence type="ECO:0000256" key="4">
    <source>
        <dbReference type="ARBA" id="ARBA00022679"/>
    </source>
</evidence>
<evidence type="ECO:0000313" key="10">
    <source>
        <dbReference type="EMBL" id="MDL0429716.1"/>
    </source>
</evidence>
<feature type="transmembrane region" description="Helical" evidence="8">
    <location>
        <begin position="374"/>
        <end position="390"/>
    </location>
</feature>
<comment type="caution">
    <text evidence="10">The sequence shown here is derived from an EMBL/GenBank/DDBJ whole genome shotgun (WGS) entry which is preliminary data.</text>
</comment>
<keyword evidence="3 10" id="KW-0328">Glycosyltransferase</keyword>
<evidence type="ECO:0000259" key="9">
    <source>
        <dbReference type="Pfam" id="PF13231"/>
    </source>
</evidence>
<dbReference type="PANTHER" id="PTHR33908">
    <property type="entry name" value="MANNOSYLTRANSFERASE YKCB-RELATED"/>
    <property type="match status" value="1"/>
</dbReference>
<keyword evidence="2" id="KW-1003">Cell membrane</keyword>
<dbReference type="InterPro" id="IPR038731">
    <property type="entry name" value="RgtA/B/C-like"/>
</dbReference>
<dbReference type="GO" id="GO:0016757">
    <property type="term" value="F:glycosyltransferase activity"/>
    <property type="evidence" value="ECO:0007669"/>
    <property type="project" value="UniProtKB-KW"/>
</dbReference>
<name>A0ABT7I6I2_9GAMM</name>
<sequence>MQSIRLALSEAYHRASSKSVFLSLLALGVLSRLVWIALVDTSPVSDTMVYLSRAVSIAGGEGYVYPDGQPTAYWPVGYPAFLGSVLWLTQGSLLAGKLVNIVLYTGTAFIFYRIAKLYQKTSIGLFVIGYLSLSPNHIAYANLYASEPLALFFVSLVIYFLIRVVKHSSAKLIVSASLATAIGAFVKPQIVIFPGAVLLLFAFLHRRPAHAGHLAIIALTTIVMVIPWGLRNYEHFNAVIPISNNGGINLYIGNNPHASGGYKYDDEVVAPLEGLDETERDKKAKKLAIEFIQNEPGTFLKMIPLKLIALYKTDAEGIAWNLEGIESPSQIEKISLYVAKWTAQIPYMLLIILAVPCLIYTAQQCLKMKSYSQLIPILAVFSGTFVYTVFFGTTRFHFVFLPFLFFYIDYALGSLRQDAKT</sequence>
<evidence type="ECO:0000256" key="5">
    <source>
        <dbReference type="ARBA" id="ARBA00022692"/>
    </source>
</evidence>
<keyword evidence="7 8" id="KW-0472">Membrane</keyword>
<dbReference type="PANTHER" id="PTHR33908:SF11">
    <property type="entry name" value="MEMBRANE PROTEIN"/>
    <property type="match status" value="1"/>
</dbReference>
<keyword evidence="5 8" id="KW-0812">Transmembrane</keyword>